<dbReference type="RefSeq" id="WP_158370493.1">
    <property type="nucleotide sequence ID" value="NZ_JAOQJU010000012.1"/>
</dbReference>
<sequence length="933" mass="107701">MRPITLTMSAFGSYAGRERIDFEKAGKGVFLITGDTGSGKTTIFDAIMYALYDQTSGGRRDGNMMRSQYADLHTETYVELEFEYKDRIYRIVRSPEYERESKRRGRDGSVKKVVEKSRVALYLPDGTEFMGKKQETNRKIVEIIGLDASQFTQTAMIAQGEFLRLLLAKSDERKEIFSRLFDTQVFSRMQRQLKERAKSMYGELADGQKAKERELSHLLYPKTVGFAGSAVNSEEEENPAQAVDPEYEKRIEEASGTEEILEIIEEMEQEIRAGESACIKTAGLIQEKSDRINRKLALARENNLLFEKLADARKRIEELAEQQRLCEEKEKRLSLGERAEKVRRKEQAALEVAQSRRALQRELEELQKWLVQKEKEKEEKEKLLAKICLAVEYQKENDKVKENLAGLRSLKENLMEYVRKEKQQKQAYTELLESDRQYREADAEYFRLNDAFLKEQAGILALELEEARPCPVCGSLRHPAPAQVSGDAPSQQDVRAARKERDKREKEKDTLQNAFVLKRQECKVQEERLQDEGKRILGEAFDLSEESLLENLKGRVAVLENAGSEYSRQMQEIEEEVRRWEEFRACAGQTDWEEVRREVEESLAALQAGIHVRKGEQRAKKKQKDEIEIYAEKAQKEYEEGWKEAGFLSEKTYHAGLLKEEEQEELKQWCERFKEQKIRETARWQTLEKEAEGREPTATEEMEAEKRLLWHQKEEIELQQKQLYRQRENNRNVRERLEQIYRETETLQEQYALLQNLNQTANGNLAGSAKIDFESYVQRQYFRQVIQHANRRLAEMTGNQFQLRCRALDALGGRGNAGLDLDVYSMVTGTVRDVKTLSGGESFMAALAMALGLADVIQSMSGGIRLNTMFVDEGFGSLDEYAREQAIRVLAQLAGNGRMIGIISHVAELAESIDRQLVVTKTKKGSKAQWRIS</sequence>
<evidence type="ECO:0000313" key="7">
    <source>
        <dbReference type="EMBL" id="MCU6687012.1"/>
    </source>
</evidence>
<feature type="region of interest" description="Disordered" evidence="5">
    <location>
        <begin position="480"/>
        <end position="510"/>
    </location>
</feature>
<comment type="subunit">
    <text evidence="2">Heterodimer of SbcC and SbcD.</text>
</comment>
<evidence type="ECO:0000256" key="2">
    <source>
        <dbReference type="ARBA" id="ARBA00011322"/>
    </source>
</evidence>
<evidence type="ECO:0000256" key="5">
    <source>
        <dbReference type="SAM" id="MobiDB-lite"/>
    </source>
</evidence>
<evidence type="ECO:0000256" key="3">
    <source>
        <dbReference type="ARBA" id="ARBA00013368"/>
    </source>
</evidence>
<comment type="caution">
    <text evidence="7">The sequence shown here is derived from an EMBL/GenBank/DDBJ whole genome shotgun (WGS) entry which is preliminary data.</text>
</comment>
<feature type="domain" description="Rad50/SbcC-type AAA" evidence="6">
    <location>
        <begin position="6"/>
        <end position="271"/>
    </location>
</feature>
<protein>
    <recommendedName>
        <fullName evidence="3">Nuclease SbcCD subunit C</fullName>
    </recommendedName>
</protein>
<keyword evidence="8" id="KW-1185">Reference proteome</keyword>
<dbReference type="PANTHER" id="PTHR32114">
    <property type="entry name" value="ABC TRANSPORTER ABCH.3"/>
    <property type="match status" value="1"/>
</dbReference>
<dbReference type="SUPFAM" id="SSF52540">
    <property type="entry name" value="P-loop containing nucleoside triphosphate hydrolases"/>
    <property type="match status" value="1"/>
</dbReference>
<evidence type="ECO:0000256" key="1">
    <source>
        <dbReference type="ARBA" id="ARBA00006930"/>
    </source>
</evidence>
<dbReference type="InterPro" id="IPR027417">
    <property type="entry name" value="P-loop_NTPase"/>
</dbReference>
<gene>
    <name evidence="7" type="ORF">OCV99_10705</name>
</gene>
<name>A0ABT2RNL9_9FIRM</name>
<organism evidence="7 8">
    <name type="scientific">Dorea acetigenes</name>
    <dbReference type="NCBI Taxonomy" id="2981787"/>
    <lineage>
        <taxon>Bacteria</taxon>
        <taxon>Bacillati</taxon>
        <taxon>Bacillota</taxon>
        <taxon>Clostridia</taxon>
        <taxon>Lachnospirales</taxon>
        <taxon>Lachnospiraceae</taxon>
        <taxon>Dorea</taxon>
    </lineage>
</organism>
<dbReference type="Gene3D" id="3.40.50.300">
    <property type="entry name" value="P-loop containing nucleotide triphosphate hydrolases"/>
    <property type="match status" value="2"/>
</dbReference>
<dbReference type="Pfam" id="PF13476">
    <property type="entry name" value="AAA_23"/>
    <property type="match status" value="1"/>
</dbReference>
<evidence type="ECO:0000259" key="6">
    <source>
        <dbReference type="Pfam" id="PF13476"/>
    </source>
</evidence>
<dbReference type="InterPro" id="IPR038729">
    <property type="entry name" value="Rad50/SbcC_AAA"/>
</dbReference>
<dbReference type="PANTHER" id="PTHR32114:SF2">
    <property type="entry name" value="ABC TRANSPORTER ABCH.3"/>
    <property type="match status" value="1"/>
</dbReference>
<accession>A0ABT2RNL9</accession>
<feature type="coiled-coil region" evidence="4">
    <location>
        <begin position="302"/>
        <end position="427"/>
    </location>
</feature>
<dbReference type="Pfam" id="PF13558">
    <property type="entry name" value="SbcC_Walker_B"/>
    <property type="match status" value="1"/>
</dbReference>
<keyword evidence="4" id="KW-0175">Coiled coil</keyword>
<feature type="coiled-coil region" evidence="4">
    <location>
        <begin position="730"/>
        <end position="757"/>
    </location>
</feature>
<evidence type="ECO:0000256" key="4">
    <source>
        <dbReference type="SAM" id="Coils"/>
    </source>
</evidence>
<comment type="similarity">
    <text evidence="1">Belongs to the SMC family. SbcC subfamily.</text>
</comment>
<feature type="compositionally biased region" description="Basic and acidic residues" evidence="5">
    <location>
        <begin position="495"/>
        <end position="510"/>
    </location>
</feature>
<dbReference type="EMBL" id="JAOQJU010000012">
    <property type="protein sequence ID" value="MCU6687012.1"/>
    <property type="molecule type" value="Genomic_DNA"/>
</dbReference>
<feature type="coiled-coil region" evidence="4">
    <location>
        <begin position="549"/>
        <end position="579"/>
    </location>
</feature>
<evidence type="ECO:0000313" key="8">
    <source>
        <dbReference type="Proteomes" id="UP001652431"/>
    </source>
</evidence>
<dbReference type="InterPro" id="IPR025662">
    <property type="entry name" value="Sigma_54_int_dom_ATP-bd_1"/>
</dbReference>
<feature type="coiled-coil region" evidence="4">
    <location>
        <begin position="620"/>
        <end position="679"/>
    </location>
</feature>
<dbReference type="Proteomes" id="UP001652431">
    <property type="component" value="Unassembled WGS sequence"/>
</dbReference>
<reference evidence="7 8" key="1">
    <citation type="journal article" date="2021" name="ISME Commun">
        <title>Automated analysis of genomic sequences facilitates high-throughput and comprehensive description of bacteria.</title>
        <authorList>
            <person name="Hitch T.C.A."/>
        </authorList>
    </citation>
    <scope>NUCLEOTIDE SEQUENCE [LARGE SCALE GENOMIC DNA]</scope>
    <source>
        <strain evidence="7 8">Sanger_03</strain>
    </source>
</reference>
<dbReference type="PROSITE" id="PS00675">
    <property type="entry name" value="SIGMA54_INTERACT_1"/>
    <property type="match status" value="1"/>
</dbReference>
<proteinExistence type="inferred from homology"/>